<organism evidence="2 3">
    <name type="scientific">Scytonema hofmannii FACHB-248</name>
    <dbReference type="NCBI Taxonomy" id="1842502"/>
    <lineage>
        <taxon>Bacteria</taxon>
        <taxon>Bacillati</taxon>
        <taxon>Cyanobacteriota</taxon>
        <taxon>Cyanophyceae</taxon>
        <taxon>Nostocales</taxon>
        <taxon>Scytonemataceae</taxon>
        <taxon>Scytonema</taxon>
    </lineage>
</organism>
<gene>
    <name evidence="2" type="ORF">H6G81_29300</name>
</gene>
<dbReference type="RefSeq" id="WP_029634476.1">
    <property type="nucleotide sequence ID" value="NZ_JACJTA010000097.1"/>
</dbReference>
<proteinExistence type="predicted"/>
<reference evidence="2 3" key="1">
    <citation type="journal article" date="2020" name="ISME J.">
        <title>Comparative genomics reveals insights into cyanobacterial evolution and habitat adaptation.</title>
        <authorList>
            <person name="Chen M.Y."/>
            <person name="Teng W.K."/>
            <person name="Zhao L."/>
            <person name="Hu C.X."/>
            <person name="Zhou Y.K."/>
            <person name="Han B.P."/>
            <person name="Song L.R."/>
            <person name="Shu W.S."/>
        </authorList>
    </citation>
    <scope>NUCLEOTIDE SEQUENCE [LARGE SCALE GENOMIC DNA]</scope>
    <source>
        <strain evidence="2 3">FACHB-248</strain>
    </source>
</reference>
<evidence type="ECO:0000259" key="1">
    <source>
        <dbReference type="SMART" id="SM00507"/>
    </source>
</evidence>
<dbReference type="PANTHER" id="PTHR33877">
    <property type="entry name" value="SLL1193 PROTEIN"/>
    <property type="match status" value="1"/>
</dbReference>
<dbReference type="Proteomes" id="UP000660380">
    <property type="component" value="Unassembled WGS sequence"/>
</dbReference>
<dbReference type="Pfam" id="PF01844">
    <property type="entry name" value="HNH"/>
    <property type="match status" value="1"/>
</dbReference>
<name>A0ABR8GYK5_9CYAN</name>
<keyword evidence="2" id="KW-0540">Nuclease</keyword>
<dbReference type="NCBIfam" id="NF040563">
    <property type="entry name" value="guided_IscB"/>
    <property type="match status" value="1"/>
</dbReference>
<keyword evidence="2" id="KW-0378">Hydrolase</keyword>
<protein>
    <submittedName>
        <fullName evidence="2">HNH endonuclease</fullName>
    </submittedName>
</protein>
<dbReference type="Gene3D" id="1.10.30.50">
    <property type="match status" value="1"/>
</dbReference>
<dbReference type="SMART" id="SM00507">
    <property type="entry name" value="HNHc"/>
    <property type="match status" value="1"/>
</dbReference>
<dbReference type="InterPro" id="IPR003615">
    <property type="entry name" value="HNH_nuc"/>
</dbReference>
<sequence length="433" mass="49320">MSNFVFVIDTNFQPLNPVPPGQARRLLKAKQAAVYRRYPFTIILKYAVPIPDTDPYRLKIDPGSKTTGLAIVQGEKVIWGAELAHRGQQIKNDLESRRAIRRSRRNRKTRYRKPRFLNRTRQKGWLAPSLNSRVENILTWVNRITRYVPITGISQELVKFDLAAMQNPEISGKEYQQGELAGYEVREYLLEKWGRKCAYCGVENVPFEVEHIHPKSRGGSDRISNLTIACHACNQVKGNRDVKDFLAKKPDILSRILRQAKLPLKDAAAVNSTRWALFNRLKETGLPVETGTGGRTKYNRVRLNLPKAHWLDAACVGNVESLQMLTSAPLLIAAKGWGNRQMCTTNQYGFPVRHRTRCKTFFGFQTGDMVRAILPTGKFAGVHVGRLTVRESGVFEMKTPTSKVSPVRHKYCKSIHRNDEYMYTFSTNVHALP</sequence>
<accession>A0ABR8GYK5</accession>
<dbReference type="InterPro" id="IPR002711">
    <property type="entry name" value="HNH"/>
</dbReference>
<keyword evidence="3" id="KW-1185">Reference proteome</keyword>
<dbReference type="Pfam" id="PF14239">
    <property type="entry name" value="RRXRR"/>
    <property type="match status" value="1"/>
</dbReference>
<dbReference type="CDD" id="cd00085">
    <property type="entry name" value="HNHc"/>
    <property type="match status" value="1"/>
</dbReference>
<dbReference type="EMBL" id="JACJTA010000097">
    <property type="protein sequence ID" value="MBD2608508.1"/>
    <property type="molecule type" value="Genomic_DNA"/>
</dbReference>
<comment type="caution">
    <text evidence="2">The sequence shown here is derived from an EMBL/GenBank/DDBJ whole genome shotgun (WGS) entry which is preliminary data.</text>
</comment>
<evidence type="ECO:0000313" key="3">
    <source>
        <dbReference type="Proteomes" id="UP000660380"/>
    </source>
</evidence>
<dbReference type="GO" id="GO:0004519">
    <property type="term" value="F:endonuclease activity"/>
    <property type="evidence" value="ECO:0007669"/>
    <property type="project" value="UniProtKB-KW"/>
</dbReference>
<dbReference type="InterPro" id="IPR052892">
    <property type="entry name" value="NA-targeting_endonuclease"/>
</dbReference>
<feature type="domain" description="HNH nuclease" evidence="1">
    <location>
        <begin position="184"/>
        <end position="235"/>
    </location>
</feature>
<evidence type="ECO:0000313" key="2">
    <source>
        <dbReference type="EMBL" id="MBD2608508.1"/>
    </source>
</evidence>
<dbReference type="InterPro" id="IPR025938">
    <property type="entry name" value="RRXRR_dom"/>
</dbReference>
<dbReference type="InterPro" id="IPR047693">
    <property type="entry name" value="RNA-guided_IscB-like"/>
</dbReference>
<keyword evidence="2" id="KW-0255">Endonuclease</keyword>
<dbReference type="PANTHER" id="PTHR33877:SF2">
    <property type="entry name" value="OS07G0170200 PROTEIN"/>
    <property type="match status" value="1"/>
</dbReference>